<sequence>QSGHAINLEEPDIFNRALLDFLTAVEAGKWVIR</sequence>
<evidence type="ECO:0000313" key="1">
    <source>
        <dbReference type="EMBL" id="GAG16697.1"/>
    </source>
</evidence>
<accession>X0W012</accession>
<organism evidence="1">
    <name type="scientific">marine sediment metagenome</name>
    <dbReference type="NCBI Taxonomy" id="412755"/>
    <lineage>
        <taxon>unclassified sequences</taxon>
        <taxon>metagenomes</taxon>
        <taxon>ecological metagenomes</taxon>
    </lineage>
</organism>
<proteinExistence type="predicted"/>
<comment type="caution">
    <text evidence="1">The sequence shown here is derived from an EMBL/GenBank/DDBJ whole genome shotgun (WGS) entry which is preliminary data.</text>
</comment>
<protein>
    <submittedName>
        <fullName evidence="1">Uncharacterized protein</fullName>
    </submittedName>
</protein>
<dbReference type="EMBL" id="BARS01037913">
    <property type="protein sequence ID" value="GAG16697.1"/>
    <property type="molecule type" value="Genomic_DNA"/>
</dbReference>
<name>X0W012_9ZZZZ</name>
<reference evidence="1" key="1">
    <citation type="journal article" date="2014" name="Front. Microbiol.">
        <title>High frequency of phylogenetically diverse reductive dehalogenase-homologous genes in deep subseafloor sedimentary metagenomes.</title>
        <authorList>
            <person name="Kawai M."/>
            <person name="Futagami T."/>
            <person name="Toyoda A."/>
            <person name="Takaki Y."/>
            <person name="Nishi S."/>
            <person name="Hori S."/>
            <person name="Arai W."/>
            <person name="Tsubouchi T."/>
            <person name="Morono Y."/>
            <person name="Uchiyama I."/>
            <person name="Ito T."/>
            <person name="Fujiyama A."/>
            <person name="Inagaki F."/>
            <person name="Takami H."/>
        </authorList>
    </citation>
    <scope>NUCLEOTIDE SEQUENCE</scope>
    <source>
        <strain evidence="1">Expedition CK06-06</strain>
    </source>
</reference>
<gene>
    <name evidence="1" type="ORF">S01H1_58076</name>
</gene>
<feature type="non-terminal residue" evidence="1">
    <location>
        <position position="1"/>
    </location>
</feature>
<dbReference type="AlphaFoldDB" id="X0W012"/>